<evidence type="ECO:0000313" key="1">
    <source>
        <dbReference type="EMBL" id="USU95847.1"/>
    </source>
</evidence>
<name>A0AAE9SBU0_ACIPI</name>
<reference evidence="1" key="1">
    <citation type="submission" date="2022-04" db="EMBL/GenBank/DDBJ databases">
        <title>Emergence of ST220 Acinetobacter pittii strain in bloodstream infection, which co-producing chromosomal NDM-1 and OXA-820 carbapenemases.</title>
        <authorList>
            <person name="Tian C."/>
            <person name="Xing M."/>
            <person name="Fu L."/>
            <person name="Xia D."/>
        </authorList>
    </citation>
    <scope>NUCLEOTIDE SEQUENCE</scope>
    <source>
        <strain evidence="1">TCM</strain>
    </source>
</reference>
<evidence type="ECO:0000313" key="2">
    <source>
        <dbReference type="Proteomes" id="UP001055514"/>
    </source>
</evidence>
<gene>
    <name evidence="1" type="ORF">MWH18_06200</name>
</gene>
<dbReference type="AlphaFoldDB" id="A0AAE9SBU0"/>
<protein>
    <submittedName>
        <fullName evidence="1">Uncharacterized protein</fullName>
    </submittedName>
</protein>
<dbReference type="EMBL" id="CP095407">
    <property type="protein sequence ID" value="USU95847.1"/>
    <property type="molecule type" value="Genomic_DNA"/>
</dbReference>
<dbReference type="Proteomes" id="UP001055514">
    <property type="component" value="Chromosome"/>
</dbReference>
<sequence length="84" mass="9971">MILDEIQEAFFKQEDKPYKLEISRNTYHELMKDRRCMDRSYVADREGKLGAPLFGCVVQVVDDLKSPYKWLFSERPSQIKIIVN</sequence>
<accession>A0AAE9SBU0</accession>
<dbReference type="RefSeq" id="WP_106466536.1">
    <property type="nucleotide sequence ID" value="NZ_CP095407.1"/>
</dbReference>
<organism evidence="1 2">
    <name type="scientific">Acinetobacter pittii</name>
    <name type="common">Acinetobacter genomosp. 3</name>
    <dbReference type="NCBI Taxonomy" id="48296"/>
    <lineage>
        <taxon>Bacteria</taxon>
        <taxon>Pseudomonadati</taxon>
        <taxon>Pseudomonadota</taxon>
        <taxon>Gammaproteobacteria</taxon>
        <taxon>Moraxellales</taxon>
        <taxon>Moraxellaceae</taxon>
        <taxon>Acinetobacter</taxon>
        <taxon>Acinetobacter calcoaceticus/baumannii complex</taxon>
    </lineage>
</organism>
<proteinExistence type="predicted"/>